<sequence length="291" mass="32378">MGSYRCLQFQYMGTGECPSNVNGVVAPFTTPKRTERCDTKISTSLYGVPGHCQVQSDVTGDVISTMHMGCCRFTLRQFSCAGAPSMLRIALVVHPRVLASTYASIRWLRQDLNYSLPIEDYWKPDNTCFGIDGYSMLWDLMGIDFVDMFEQESGQLDLYRLAWLKAAVPFHMIERSPGCLGCRLRPIRGGGGFCGKTMAKQNVRRDVHLANYKPVSYVLGDLGCFGHSYALVDMYTETKISQTVASHDGGHVAGCPQDQHHDPFEDAVGSRLNSLPQHQSTKRSTLFPPTL</sequence>
<evidence type="ECO:0000256" key="3">
    <source>
        <dbReference type="ARBA" id="ARBA00022692"/>
    </source>
</evidence>
<dbReference type="AlphaFoldDB" id="W4G907"/>
<dbReference type="GO" id="GO:0000026">
    <property type="term" value="F:alpha-1,2-mannosyltransferase activity"/>
    <property type="evidence" value="ECO:0007669"/>
    <property type="project" value="TreeGrafter"/>
</dbReference>
<dbReference type="GO" id="GO:0000139">
    <property type="term" value="C:Golgi membrane"/>
    <property type="evidence" value="ECO:0007669"/>
    <property type="project" value="UniProtKB-SubCell"/>
</dbReference>
<feature type="region of interest" description="Disordered" evidence="9">
    <location>
        <begin position="250"/>
        <end position="291"/>
    </location>
</feature>
<evidence type="ECO:0000256" key="1">
    <source>
        <dbReference type="ARBA" id="ARBA00004394"/>
    </source>
</evidence>
<keyword evidence="4" id="KW-0735">Signal-anchor</keyword>
<keyword evidence="7" id="KW-0472">Membrane</keyword>
<organism evidence="10">
    <name type="scientific">Aphanomyces astaci</name>
    <name type="common">Crayfish plague agent</name>
    <dbReference type="NCBI Taxonomy" id="112090"/>
    <lineage>
        <taxon>Eukaryota</taxon>
        <taxon>Sar</taxon>
        <taxon>Stramenopiles</taxon>
        <taxon>Oomycota</taxon>
        <taxon>Saprolegniomycetes</taxon>
        <taxon>Saprolegniales</taxon>
        <taxon>Verrucalvaceae</taxon>
        <taxon>Aphanomyces</taxon>
    </lineage>
</organism>
<keyword evidence="6" id="KW-0333">Golgi apparatus</keyword>
<dbReference type="PANTHER" id="PTHR31646:SF1">
    <property type="entry name" value="ALPHA-1,2-MANNOSYLTRANSFERASE MNN2"/>
    <property type="match status" value="1"/>
</dbReference>
<dbReference type="STRING" id="112090.W4G907"/>
<evidence type="ECO:0000256" key="5">
    <source>
        <dbReference type="ARBA" id="ARBA00022989"/>
    </source>
</evidence>
<dbReference type="VEuPathDB" id="FungiDB:H257_09673"/>
<evidence type="ECO:0000256" key="9">
    <source>
        <dbReference type="SAM" id="MobiDB-lite"/>
    </source>
</evidence>
<gene>
    <name evidence="10" type="ORF">H257_09673</name>
</gene>
<dbReference type="EMBL" id="KI913137">
    <property type="protein sequence ID" value="ETV76145.1"/>
    <property type="molecule type" value="Genomic_DNA"/>
</dbReference>
<accession>W4G907</accession>
<feature type="compositionally biased region" description="Polar residues" evidence="9">
    <location>
        <begin position="271"/>
        <end position="284"/>
    </location>
</feature>
<keyword evidence="5" id="KW-1133">Transmembrane helix</keyword>
<evidence type="ECO:0000313" key="10">
    <source>
        <dbReference type="EMBL" id="ETV76145.1"/>
    </source>
</evidence>
<dbReference type="RefSeq" id="XP_009834270.1">
    <property type="nucleotide sequence ID" value="XM_009835968.1"/>
</dbReference>
<comment type="subcellular location">
    <subcellularLocation>
        <location evidence="8">Endomembrane system</location>
        <topology evidence="8">Single-pass membrane protein</topology>
    </subcellularLocation>
    <subcellularLocation>
        <location evidence="1">Golgi apparatus membrane</location>
    </subcellularLocation>
    <subcellularLocation>
        <location evidence="2">Membrane</location>
        <topology evidence="2">Single-pass type II membrane protein</topology>
    </subcellularLocation>
</comment>
<keyword evidence="3" id="KW-0812">Transmembrane</keyword>
<dbReference type="OrthoDB" id="430354at2759"/>
<evidence type="ECO:0000256" key="4">
    <source>
        <dbReference type="ARBA" id="ARBA00022968"/>
    </source>
</evidence>
<evidence type="ECO:0000256" key="8">
    <source>
        <dbReference type="ARBA" id="ARBA00037847"/>
    </source>
</evidence>
<protein>
    <submittedName>
        <fullName evidence="10">Uncharacterized protein</fullName>
    </submittedName>
</protein>
<name>W4G907_APHAT</name>
<evidence type="ECO:0000256" key="6">
    <source>
        <dbReference type="ARBA" id="ARBA00023034"/>
    </source>
</evidence>
<dbReference type="GeneID" id="20811669"/>
<evidence type="ECO:0000256" key="2">
    <source>
        <dbReference type="ARBA" id="ARBA00004606"/>
    </source>
</evidence>
<dbReference type="GO" id="GO:0046354">
    <property type="term" value="P:mannan biosynthetic process"/>
    <property type="evidence" value="ECO:0007669"/>
    <property type="project" value="TreeGrafter"/>
</dbReference>
<dbReference type="PANTHER" id="PTHR31646">
    <property type="entry name" value="ALPHA-1,2-MANNOSYLTRANSFERASE MNN2"/>
    <property type="match status" value="1"/>
</dbReference>
<reference evidence="10" key="1">
    <citation type="submission" date="2013-12" db="EMBL/GenBank/DDBJ databases">
        <title>The Genome Sequence of Aphanomyces astaci APO3.</title>
        <authorList>
            <consortium name="The Broad Institute Genomics Platform"/>
            <person name="Russ C."/>
            <person name="Tyler B."/>
            <person name="van West P."/>
            <person name="Dieguez-Uribeondo J."/>
            <person name="Young S.K."/>
            <person name="Zeng Q."/>
            <person name="Gargeya S."/>
            <person name="Fitzgerald M."/>
            <person name="Abouelleil A."/>
            <person name="Alvarado L."/>
            <person name="Chapman S.B."/>
            <person name="Gainer-Dewar J."/>
            <person name="Goldberg J."/>
            <person name="Griggs A."/>
            <person name="Gujja S."/>
            <person name="Hansen M."/>
            <person name="Howarth C."/>
            <person name="Imamovic A."/>
            <person name="Ireland A."/>
            <person name="Larimer J."/>
            <person name="McCowan C."/>
            <person name="Murphy C."/>
            <person name="Pearson M."/>
            <person name="Poon T.W."/>
            <person name="Priest M."/>
            <person name="Roberts A."/>
            <person name="Saif S."/>
            <person name="Shea T."/>
            <person name="Sykes S."/>
            <person name="Wortman J."/>
            <person name="Nusbaum C."/>
            <person name="Birren B."/>
        </authorList>
    </citation>
    <scope>NUCLEOTIDE SEQUENCE [LARGE SCALE GENOMIC DNA]</scope>
    <source>
        <strain evidence="10">APO3</strain>
    </source>
</reference>
<proteinExistence type="predicted"/>
<evidence type="ECO:0000256" key="7">
    <source>
        <dbReference type="ARBA" id="ARBA00023136"/>
    </source>
</evidence>